<proteinExistence type="predicted"/>
<reference evidence="2 3" key="2">
    <citation type="submission" date="2020-03" db="EMBL/GenBank/DDBJ databases">
        <title>Roseomonas stagni sp. nov., isolated from pond water in Japan.</title>
        <authorList>
            <person name="Furuhata K."/>
            <person name="Miyamoto H."/>
            <person name="Goto K."/>
        </authorList>
    </citation>
    <scope>NUCLEOTIDE SEQUENCE [LARGE SCALE GENOMIC DNA]</scope>
    <source>
        <strain evidence="2 3">PeD5</strain>
    </source>
</reference>
<evidence type="ECO:0000313" key="2">
    <source>
        <dbReference type="EMBL" id="NGM22647.1"/>
    </source>
</evidence>
<organism evidence="2 3">
    <name type="scientific">Falsiroseomonas algicola</name>
    <dbReference type="NCBI Taxonomy" id="2716930"/>
    <lineage>
        <taxon>Bacteria</taxon>
        <taxon>Pseudomonadati</taxon>
        <taxon>Pseudomonadota</taxon>
        <taxon>Alphaproteobacteria</taxon>
        <taxon>Acetobacterales</taxon>
        <taxon>Roseomonadaceae</taxon>
        <taxon>Falsiroseomonas</taxon>
    </lineage>
</organism>
<feature type="signal peptide" evidence="1">
    <location>
        <begin position="1"/>
        <end position="25"/>
    </location>
</feature>
<dbReference type="Pfam" id="PF11162">
    <property type="entry name" value="DUF2946"/>
    <property type="match status" value="1"/>
</dbReference>
<protein>
    <recommendedName>
        <fullName evidence="4">DUF2946 domain-containing protein</fullName>
    </recommendedName>
</protein>
<name>A0A6M1LQZ6_9PROT</name>
<sequence length="125" mass="12782">MSRPSRRLLVLLALALCLQSSLALAHCLRLVAPVSHHAFLVELCTPDGMVAVDMGGPGDEAPAPHEAAAFCLACHGPATALLPEPSSVPLPAMVVAALPAWVAPSVPALGARAPPYRPTGPPFLS</sequence>
<dbReference type="InterPro" id="IPR021333">
    <property type="entry name" value="DUF2946"/>
</dbReference>
<evidence type="ECO:0008006" key="4">
    <source>
        <dbReference type="Google" id="ProtNLM"/>
    </source>
</evidence>
<keyword evidence="3" id="KW-1185">Reference proteome</keyword>
<dbReference type="EMBL" id="JAAIKB010000010">
    <property type="protein sequence ID" value="NGM22647.1"/>
    <property type="molecule type" value="Genomic_DNA"/>
</dbReference>
<evidence type="ECO:0000313" key="3">
    <source>
        <dbReference type="Proteomes" id="UP000475385"/>
    </source>
</evidence>
<reference evidence="2 3" key="1">
    <citation type="submission" date="2020-02" db="EMBL/GenBank/DDBJ databases">
        <authorList>
            <person name="Kim H.M."/>
            <person name="Jeon C.O."/>
        </authorList>
    </citation>
    <scope>NUCLEOTIDE SEQUENCE [LARGE SCALE GENOMIC DNA]</scope>
    <source>
        <strain evidence="2 3">PeD5</strain>
    </source>
</reference>
<dbReference type="Proteomes" id="UP000475385">
    <property type="component" value="Unassembled WGS sequence"/>
</dbReference>
<keyword evidence="1" id="KW-0732">Signal</keyword>
<feature type="chain" id="PRO_5026812820" description="DUF2946 domain-containing protein" evidence="1">
    <location>
        <begin position="26"/>
        <end position="125"/>
    </location>
</feature>
<dbReference type="AlphaFoldDB" id="A0A6M1LQZ6"/>
<accession>A0A6M1LQZ6</accession>
<dbReference type="RefSeq" id="WP_164696542.1">
    <property type="nucleotide sequence ID" value="NZ_JAAIKB010000010.1"/>
</dbReference>
<gene>
    <name evidence="2" type="ORF">G3576_21720</name>
</gene>
<comment type="caution">
    <text evidence="2">The sequence shown here is derived from an EMBL/GenBank/DDBJ whole genome shotgun (WGS) entry which is preliminary data.</text>
</comment>
<evidence type="ECO:0000256" key="1">
    <source>
        <dbReference type="SAM" id="SignalP"/>
    </source>
</evidence>